<evidence type="ECO:0000313" key="3">
    <source>
        <dbReference type="EMBL" id="ABJ84981.1"/>
    </source>
</evidence>
<name>Q01ZD4_SOLUE</name>
<feature type="domain" description="Gfo/Idh/MocA-like oxidoreductase C-terminal" evidence="2">
    <location>
        <begin position="175"/>
        <end position="359"/>
    </location>
</feature>
<dbReference type="Pfam" id="PF02894">
    <property type="entry name" value="GFO_IDH_MocA_C"/>
    <property type="match status" value="1"/>
</dbReference>
<dbReference type="InterPro" id="IPR036291">
    <property type="entry name" value="NAD(P)-bd_dom_sf"/>
</dbReference>
<dbReference type="KEGG" id="sus:Acid_4014"/>
<dbReference type="PANTHER" id="PTHR43818:SF5">
    <property type="entry name" value="OXIDOREDUCTASE FAMILY PROTEIN"/>
    <property type="match status" value="1"/>
</dbReference>
<dbReference type="Pfam" id="PF01408">
    <property type="entry name" value="GFO_IDH_MocA"/>
    <property type="match status" value="1"/>
</dbReference>
<dbReference type="SUPFAM" id="SSF51735">
    <property type="entry name" value="NAD(P)-binding Rossmann-fold domains"/>
    <property type="match status" value="1"/>
</dbReference>
<dbReference type="HOGENOM" id="CLU_640667_0_0_0"/>
<accession>Q01ZD4</accession>
<protein>
    <submittedName>
        <fullName evidence="3">Oxidoreductase domain protein</fullName>
    </submittedName>
</protein>
<evidence type="ECO:0000259" key="2">
    <source>
        <dbReference type="Pfam" id="PF02894"/>
    </source>
</evidence>
<evidence type="ECO:0000259" key="1">
    <source>
        <dbReference type="Pfam" id="PF01408"/>
    </source>
</evidence>
<dbReference type="InterPro" id="IPR000683">
    <property type="entry name" value="Gfo/Idh/MocA-like_OxRdtase_N"/>
</dbReference>
<dbReference type="EMBL" id="CP000473">
    <property type="protein sequence ID" value="ABJ84981.1"/>
    <property type="molecule type" value="Genomic_DNA"/>
</dbReference>
<organism evidence="3">
    <name type="scientific">Solibacter usitatus (strain Ellin6076)</name>
    <dbReference type="NCBI Taxonomy" id="234267"/>
    <lineage>
        <taxon>Bacteria</taxon>
        <taxon>Pseudomonadati</taxon>
        <taxon>Acidobacteriota</taxon>
        <taxon>Terriglobia</taxon>
        <taxon>Bryobacterales</taxon>
        <taxon>Solibacteraceae</taxon>
        <taxon>Candidatus Solibacter</taxon>
    </lineage>
</organism>
<dbReference type="OrthoDB" id="9781966at2"/>
<sequence>MKAISRRQALAGVASGMMIVKPETAFGYQANSAVSYGVIGTGGRGVYVGTHMANVAGTRLVAICDIFPDRIDNGKTKIPGGAAARAYRDYHELLAQAEIDAVLITTPVYLHPEHFEAAVAARKHIYCEKPAGADVAGVKRLLKANAAADKSKTIQFGLQQRFSPEYLTAMQHAKTGKIGEIKMMMSYWVLGGVPPKPAAAPQKPPTEEEKIRRWGSWMETSGGFIVEQDCHGVDMLNWFAGDRHPLHARGTGSLRYPLGYGDQDSDHHEITYFYPNGLEGWLISIKNTAGFRDVKEQFYGSAGMLETARTYYKLHGPIPNSPYKNADDLTDSSLIERRTSTREITIDAVEAFFASIRESKPYNLAPVAADATYTSILGRMAYQLKREVTWDEMLKLA</sequence>
<dbReference type="Gene3D" id="3.40.50.720">
    <property type="entry name" value="NAD(P)-binding Rossmann-like Domain"/>
    <property type="match status" value="1"/>
</dbReference>
<dbReference type="STRING" id="234267.Acid_4014"/>
<proteinExistence type="predicted"/>
<feature type="domain" description="Gfo/Idh/MocA-like oxidoreductase N-terminal" evidence="1">
    <location>
        <begin position="35"/>
        <end position="150"/>
    </location>
</feature>
<dbReference type="PANTHER" id="PTHR43818">
    <property type="entry name" value="BCDNA.GH03377"/>
    <property type="match status" value="1"/>
</dbReference>
<dbReference type="AlphaFoldDB" id="Q01ZD4"/>
<dbReference type="InterPro" id="IPR050463">
    <property type="entry name" value="Gfo/Idh/MocA_oxidrdct_glycsds"/>
</dbReference>
<dbReference type="Gene3D" id="3.30.360.10">
    <property type="entry name" value="Dihydrodipicolinate Reductase, domain 2"/>
    <property type="match status" value="1"/>
</dbReference>
<dbReference type="InParanoid" id="Q01ZD4"/>
<dbReference type="GO" id="GO:0000166">
    <property type="term" value="F:nucleotide binding"/>
    <property type="evidence" value="ECO:0007669"/>
    <property type="project" value="InterPro"/>
</dbReference>
<dbReference type="eggNOG" id="COG0673">
    <property type="taxonomic scope" value="Bacteria"/>
</dbReference>
<gene>
    <name evidence="3" type="ordered locus">Acid_4014</name>
</gene>
<dbReference type="SUPFAM" id="SSF55347">
    <property type="entry name" value="Glyceraldehyde-3-phosphate dehydrogenase-like, C-terminal domain"/>
    <property type="match status" value="1"/>
</dbReference>
<dbReference type="InterPro" id="IPR004104">
    <property type="entry name" value="Gfo/Idh/MocA-like_OxRdtase_C"/>
</dbReference>
<reference evidence="3" key="1">
    <citation type="submission" date="2006-10" db="EMBL/GenBank/DDBJ databases">
        <title>Complete sequence of Solibacter usitatus Ellin6076.</title>
        <authorList>
            <consortium name="US DOE Joint Genome Institute"/>
            <person name="Copeland A."/>
            <person name="Lucas S."/>
            <person name="Lapidus A."/>
            <person name="Barry K."/>
            <person name="Detter J.C."/>
            <person name="Glavina del Rio T."/>
            <person name="Hammon N."/>
            <person name="Israni S."/>
            <person name="Dalin E."/>
            <person name="Tice H."/>
            <person name="Pitluck S."/>
            <person name="Thompson L.S."/>
            <person name="Brettin T."/>
            <person name="Bruce D."/>
            <person name="Han C."/>
            <person name="Tapia R."/>
            <person name="Gilna P."/>
            <person name="Schmutz J."/>
            <person name="Larimer F."/>
            <person name="Land M."/>
            <person name="Hauser L."/>
            <person name="Kyrpides N."/>
            <person name="Mikhailova N."/>
            <person name="Janssen P.H."/>
            <person name="Kuske C.R."/>
            <person name="Richardson P."/>
        </authorList>
    </citation>
    <scope>NUCLEOTIDE SEQUENCE</scope>
    <source>
        <strain evidence="3">Ellin6076</strain>
    </source>
</reference>